<evidence type="ECO:0000313" key="3">
    <source>
        <dbReference type="EMBL" id="GAA4395053.1"/>
    </source>
</evidence>
<dbReference type="PANTHER" id="PTHR32196">
    <property type="entry name" value="ABC TRANSPORTER PERMEASE PROTEIN YPHD-RELATED-RELATED"/>
    <property type="match status" value="1"/>
</dbReference>
<feature type="region of interest" description="Disordered" evidence="1">
    <location>
        <begin position="1"/>
        <end position="22"/>
    </location>
</feature>
<sequence length="108" mass="11174">MSTTTTETRAAGPTASGPPQRTGLLSRLRSSLQQMLAFVSLIVLFIFFTVANPDFASVSNISGILLATAVIGILALGTTFVIITGGIDLSIGTGMTLCSVMVGVFLTY</sequence>
<proteinExistence type="predicted"/>
<gene>
    <name evidence="3" type="ORF">GCM10023167_25080</name>
</gene>
<organism evidence="3 4">
    <name type="scientific">Brevibacterium pityocampae</name>
    <dbReference type="NCBI Taxonomy" id="506594"/>
    <lineage>
        <taxon>Bacteria</taxon>
        <taxon>Bacillati</taxon>
        <taxon>Actinomycetota</taxon>
        <taxon>Actinomycetes</taxon>
        <taxon>Micrococcales</taxon>
        <taxon>Brevibacteriaceae</taxon>
        <taxon>Brevibacterium</taxon>
    </lineage>
</organism>
<reference evidence="4" key="1">
    <citation type="journal article" date="2019" name="Int. J. Syst. Evol. Microbiol.">
        <title>The Global Catalogue of Microorganisms (GCM) 10K type strain sequencing project: providing services to taxonomists for standard genome sequencing and annotation.</title>
        <authorList>
            <consortium name="The Broad Institute Genomics Platform"/>
            <consortium name="The Broad Institute Genome Sequencing Center for Infectious Disease"/>
            <person name="Wu L."/>
            <person name="Ma J."/>
        </authorList>
    </citation>
    <scope>NUCLEOTIDE SEQUENCE [LARGE SCALE GENOMIC DNA]</scope>
    <source>
        <strain evidence="4">JCM 17808</strain>
    </source>
</reference>
<evidence type="ECO:0000313" key="4">
    <source>
        <dbReference type="Proteomes" id="UP001500642"/>
    </source>
</evidence>
<keyword evidence="2" id="KW-1133">Transmembrane helix</keyword>
<dbReference type="EMBL" id="BAABGL010000035">
    <property type="protein sequence ID" value="GAA4395053.1"/>
    <property type="molecule type" value="Genomic_DNA"/>
</dbReference>
<protein>
    <recommendedName>
        <fullName evidence="5">ABC transporter permease</fullName>
    </recommendedName>
</protein>
<dbReference type="RefSeq" id="WP_247618901.1">
    <property type="nucleotide sequence ID" value="NZ_BAABGL010000035.1"/>
</dbReference>
<evidence type="ECO:0008006" key="5">
    <source>
        <dbReference type="Google" id="ProtNLM"/>
    </source>
</evidence>
<feature type="transmembrane region" description="Helical" evidence="2">
    <location>
        <begin position="32"/>
        <end position="51"/>
    </location>
</feature>
<keyword evidence="2" id="KW-0812">Transmembrane</keyword>
<comment type="caution">
    <text evidence="3">The sequence shown here is derived from an EMBL/GenBank/DDBJ whole genome shotgun (WGS) entry which is preliminary data.</text>
</comment>
<name>A0ABP8JRP5_9MICO</name>
<feature type="transmembrane region" description="Helical" evidence="2">
    <location>
        <begin position="89"/>
        <end position="107"/>
    </location>
</feature>
<keyword evidence="4" id="KW-1185">Reference proteome</keyword>
<dbReference type="PANTHER" id="PTHR32196:SF72">
    <property type="entry name" value="RIBOSE IMPORT PERMEASE PROTEIN RBSC"/>
    <property type="match status" value="1"/>
</dbReference>
<keyword evidence="2" id="KW-0472">Membrane</keyword>
<dbReference type="Proteomes" id="UP001500642">
    <property type="component" value="Unassembled WGS sequence"/>
</dbReference>
<evidence type="ECO:0000256" key="2">
    <source>
        <dbReference type="SAM" id="Phobius"/>
    </source>
</evidence>
<evidence type="ECO:0000256" key="1">
    <source>
        <dbReference type="SAM" id="MobiDB-lite"/>
    </source>
</evidence>
<accession>A0ABP8JRP5</accession>
<feature type="transmembrane region" description="Helical" evidence="2">
    <location>
        <begin position="63"/>
        <end position="83"/>
    </location>
</feature>